<protein>
    <recommendedName>
        <fullName evidence="1">BTB domain-containing protein</fullName>
    </recommendedName>
</protein>
<proteinExistence type="predicted"/>
<name>A0AAV7DMC7_ENGPU</name>
<organism evidence="2 3">
    <name type="scientific">Engystomops pustulosus</name>
    <name type="common">Tungara frog</name>
    <name type="synonym">Physalaemus pustulosus</name>
    <dbReference type="NCBI Taxonomy" id="76066"/>
    <lineage>
        <taxon>Eukaryota</taxon>
        <taxon>Metazoa</taxon>
        <taxon>Chordata</taxon>
        <taxon>Craniata</taxon>
        <taxon>Vertebrata</taxon>
        <taxon>Euteleostomi</taxon>
        <taxon>Amphibia</taxon>
        <taxon>Batrachia</taxon>
        <taxon>Anura</taxon>
        <taxon>Neobatrachia</taxon>
        <taxon>Hyloidea</taxon>
        <taxon>Leptodactylidae</taxon>
        <taxon>Leiuperinae</taxon>
        <taxon>Engystomops</taxon>
    </lineage>
</organism>
<dbReference type="AlphaFoldDB" id="A0AAV7DMC7"/>
<dbReference type="EMBL" id="WNYA01000001">
    <property type="protein sequence ID" value="KAG8598323.1"/>
    <property type="molecule type" value="Genomic_DNA"/>
</dbReference>
<dbReference type="Gene3D" id="3.30.710.10">
    <property type="entry name" value="Potassium Channel Kv1.1, Chain A"/>
    <property type="match status" value="2"/>
</dbReference>
<keyword evidence="3" id="KW-1185">Reference proteome</keyword>
<comment type="caution">
    <text evidence="2">The sequence shown here is derived from an EMBL/GenBank/DDBJ whole genome shotgun (WGS) entry which is preliminary data.</text>
</comment>
<evidence type="ECO:0000313" key="3">
    <source>
        <dbReference type="Proteomes" id="UP000824782"/>
    </source>
</evidence>
<feature type="domain" description="BTB" evidence="1">
    <location>
        <begin position="400"/>
        <end position="467"/>
    </location>
</feature>
<accession>A0AAV7DMC7</accession>
<dbReference type="InterPro" id="IPR011333">
    <property type="entry name" value="SKP1/BTB/POZ_sf"/>
</dbReference>
<dbReference type="PROSITE" id="PS50097">
    <property type="entry name" value="BTB"/>
    <property type="match status" value="1"/>
</dbReference>
<reference evidence="2" key="1">
    <citation type="thesis" date="2020" institute="ProQuest LLC" country="789 East Eisenhower Parkway, Ann Arbor, MI, USA">
        <title>Comparative Genomics and Chromosome Evolution.</title>
        <authorList>
            <person name="Mudd A.B."/>
        </authorList>
    </citation>
    <scope>NUCLEOTIDE SEQUENCE</scope>
    <source>
        <strain evidence="2">237g6f4</strain>
        <tissue evidence="2">Blood</tissue>
    </source>
</reference>
<dbReference type="InterPro" id="IPR000210">
    <property type="entry name" value="BTB/POZ_dom"/>
</dbReference>
<evidence type="ECO:0000259" key="1">
    <source>
        <dbReference type="PROSITE" id="PS50097"/>
    </source>
</evidence>
<dbReference type="Proteomes" id="UP000824782">
    <property type="component" value="Unassembled WGS sequence"/>
</dbReference>
<sequence length="622" mass="70791">MSIQIVSLGNHYNGLYDTEKTSVVGLYLRYILRSQDINESHPVFKVYQASLRSEDRVGIVAYECLDLDTFSCDLQSSLATLAGADIVVLNFGVENRPLFLEIKNNFAPLLKQIFSHRQSVPIIVLATGHRDSPSCTCPMCTSDRAMTVSSLEGLQLAKDIGLGATYLELLSFNSFYLKNNLYYFRELLEYYIMQTMKNKSSETREKKKNKVIRIQPPKLEQPVTMPVLKDEPSRYNTDIRKLLDQCHCVDVHFCTADLNPICGAHRVVLCSVSYGFMLLFDLIPAKEIHEFNLQETVRTYLSVYQEPTVSMNNTPVRVIVKDVHFHKCLPDILHFIYSGASQWQLLEHDLKEKLKDDEEADYVSHIVQSLLNKPGTDSHSGTPLSLSESIGFFFNNTSLADVVFQVQDTKIPAHRSVLAARCDVMAAMFSGSYMETNCALIPVHGISKDTFLNFLEYIYTDTVCPASIPEAMSLMICSEMYQVSRLQHICEGCITTQLQSMTSRELASTSLNVVSLLQKAKFYNFGSLYNWLLHFVATHYQIFSQKQEFQDLSGNLSLNCAVLLFLLYHNYMLHNTDSKDSPHIFAFIQVYYKRGKGSTALWPLSSVYDVSRVLFLCKWIYV</sequence>
<dbReference type="Pfam" id="PF00651">
    <property type="entry name" value="BTB"/>
    <property type="match status" value="1"/>
</dbReference>
<gene>
    <name evidence="2" type="ORF">GDO81_002565</name>
</gene>
<dbReference type="SMART" id="SM00225">
    <property type="entry name" value="BTB"/>
    <property type="match status" value="1"/>
</dbReference>
<evidence type="ECO:0000313" key="2">
    <source>
        <dbReference type="EMBL" id="KAG8598323.1"/>
    </source>
</evidence>
<dbReference type="PANTHER" id="PTHR24413">
    <property type="entry name" value="SPECKLE-TYPE POZ PROTEIN"/>
    <property type="match status" value="1"/>
</dbReference>
<dbReference type="SUPFAM" id="SSF54695">
    <property type="entry name" value="POZ domain"/>
    <property type="match status" value="1"/>
</dbReference>